<protein>
    <submittedName>
        <fullName evidence="2">Uncharacterized protein</fullName>
    </submittedName>
</protein>
<dbReference type="AlphaFoldDB" id="A0A0D0A3A6"/>
<proteinExistence type="predicted"/>
<evidence type="ECO:0000313" key="2">
    <source>
        <dbReference type="EMBL" id="KIK36186.1"/>
    </source>
</evidence>
<organism evidence="2 3">
    <name type="scientific">Suillus luteus UH-Slu-Lm8-n1</name>
    <dbReference type="NCBI Taxonomy" id="930992"/>
    <lineage>
        <taxon>Eukaryota</taxon>
        <taxon>Fungi</taxon>
        <taxon>Dikarya</taxon>
        <taxon>Basidiomycota</taxon>
        <taxon>Agaricomycotina</taxon>
        <taxon>Agaricomycetes</taxon>
        <taxon>Agaricomycetidae</taxon>
        <taxon>Boletales</taxon>
        <taxon>Suillineae</taxon>
        <taxon>Suillaceae</taxon>
        <taxon>Suillus</taxon>
    </lineage>
</organism>
<dbReference type="EMBL" id="KN835552">
    <property type="protein sequence ID" value="KIK36186.1"/>
    <property type="molecule type" value="Genomic_DNA"/>
</dbReference>
<dbReference type="Pfam" id="PF20414">
    <property type="entry name" value="DUF6698"/>
    <property type="match status" value="1"/>
</dbReference>
<dbReference type="Proteomes" id="UP000054485">
    <property type="component" value="Unassembled WGS sequence"/>
</dbReference>
<reference evidence="3" key="2">
    <citation type="submission" date="2015-01" db="EMBL/GenBank/DDBJ databases">
        <title>Evolutionary Origins and Diversification of the Mycorrhizal Mutualists.</title>
        <authorList>
            <consortium name="DOE Joint Genome Institute"/>
            <consortium name="Mycorrhizal Genomics Consortium"/>
            <person name="Kohler A."/>
            <person name="Kuo A."/>
            <person name="Nagy L.G."/>
            <person name="Floudas D."/>
            <person name="Copeland A."/>
            <person name="Barry K.W."/>
            <person name="Cichocki N."/>
            <person name="Veneault-Fourrey C."/>
            <person name="LaButti K."/>
            <person name="Lindquist E.A."/>
            <person name="Lipzen A."/>
            <person name="Lundell T."/>
            <person name="Morin E."/>
            <person name="Murat C."/>
            <person name="Riley R."/>
            <person name="Ohm R."/>
            <person name="Sun H."/>
            <person name="Tunlid A."/>
            <person name="Henrissat B."/>
            <person name="Grigoriev I.V."/>
            <person name="Hibbett D.S."/>
            <person name="Martin F."/>
        </authorList>
    </citation>
    <scope>NUCLEOTIDE SEQUENCE [LARGE SCALE GENOMIC DNA]</scope>
    <source>
        <strain evidence="3">UH-Slu-Lm8-n1</strain>
    </source>
</reference>
<dbReference type="OrthoDB" id="2680265at2759"/>
<keyword evidence="3" id="KW-1185">Reference proteome</keyword>
<gene>
    <name evidence="2" type="ORF">CY34DRAFT_26428</name>
</gene>
<dbReference type="STRING" id="930992.A0A0D0A3A6"/>
<sequence>MSQSSDYDDPQNENCSALKRHIAALEEQNAELRGECDPYLLAGQAIRRLVSLNYRVEDLIGEYDRRTTLCREDDVQHTDEEDRIHDSFEQLRRWVPCVHDLIHSQSDGYQLNSTYQKLNRGADSAHGDDAASLKLVVASWLNEKQPSPNPAISSRDKSGHGFYHDATVELIYPVNFDWADQRYNRKDPTRGLFKGTLLVRTFKHIFTSPSSAGETRPDEETFHQEPLYKQSRTSGERCTRSDVAALLGMRSVHPQAIAYSAVQLQIFGPSNVSSYLPQVVVQYSVSNTSARH</sequence>
<evidence type="ECO:0000256" key="1">
    <source>
        <dbReference type="SAM" id="MobiDB-lite"/>
    </source>
</evidence>
<dbReference type="HOGENOM" id="CLU_035918_3_1_1"/>
<evidence type="ECO:0000313" key="3">
    <source>
        <dbReference type="Proteomes" id="UP000054485"/>
    </source>
</evidence>
<name>A0A0D0A3A6_9AGAM</name>
<feature type="region of interest" description="Disordered" evidence="1">
    <location>
        <begin position="209"/>
        <end position="234"/>
    </location>
</feature>
<dbReference type="InParanoid" id="A0A0D0A3A6"/>
<reference evidence="2 3" key="1">
    <citation type="submission" date="2014-04" db="EMBL/GenBank/DDBJ databases">
        <authorList>
            <consortium name="DOE Joint Genome Institute"/>
            <person name="Kuo A."/>
            <person name="Ruytinx J."/>
            <person name="Rineau F."/>
            <person name="Colpaert J."/>
            <person name="Kohler A."/>
            <person name="Nagy L.G."/>
            <person name="Floudas D."/>
            <person name="Copeland A."/>
            <person name="Barry K.W."/>
            <person name="Cichocki N."/>
            <person name="Veneault-Fourrey C."/>
            <person name="LaButti K."/>
            <person name="Lindquist E.A."/>
            <person name="Lipzen A."/>
            <person name="Lundell T."/>
            <person name="Morin E."/>
            <person name="Murat C."/>
            <person name="Sun H."/>
            <person name="Tunlid A."/>
            <person name="Henrissat B."/>
            <person name="Grigoriev I.V."/>
            <person name="Hibbett D.S."/>
            <person name="Martin F."/>
            <person name="Nordberg H.P."/>
            <person name="Cantor M.N."/>
            <person name="Hua S.X."/>
        </authorList>
    </citation>
    <scope>NUCLEOTIDE SEQUENCE [LARGE SCALE GENOMIC DNA]</scope>
    <source>
        <strain evidence="2 3">UH-Slu-Lm8-n1</strain>
    </source>
</reference>
<accession>A0A0D0A3A6</accession>
<dbReference type="InterPro" id="IPR046521">
    <property type="entry name" value="DUF6698"/>
</dbReference>